<dbReference type="InterPro" id="IPR036277">
    <property type="entry name" value="SMC_hinge_sf"/>
</dbReference>
<dbReference type="FunFam" id="3.40.50.300:FF:000424">
    <property type="entry name" value="Structural maintenance of chromosomes 3"/>
    <property type="match status" value="1"/>
</dbReference>
<protein>
    <recommendedName>
        <fullName evidence="8">Structural maintenance of chromosomes protein</fullName>
    </recommendedName>
</protein>
<evidence type="ECO:0000256" key="3">
    <source>
        <dbReference type="ARBA" id="ARBA00022618"/>
    </source>
</evidence>
<dbReference type="Proteomes" id="UP000324585">
    <property type="component" value="Unassembled WGS sequence"/>
</dbReference>
<sequence>MPCICRARGRCVAMFITSITISGFKSYRDAVQITDLSPGHNVVVGRNGSGKSNFFDAIRFVLADAYGSLRAEERVALLHEGAGSSVLSAYVEIVFDNSLGRLPVEKDRVALRRIVGLKKDEYVLDRRNVTRAEVFNLLEAAGFSRSNPYYIMQQGKVATMCSMSNEARFELLKEVAGTRVYDERREESLRLMAETNSQREKIGEVIEYMEQRIAELESEKEELGKFQGLDKKRRALEYALLRLDLDTCRAHLEEIELQRAQEHERVAVRHSKLGDLQRDLKEQAAVRDRLHSQLRSLELRLNTCSQRRAESLEARATAEVELEELEEAARIGESERMVAQVELEAIERRITAKKSELETQLLPGFEAARAEEREVEEELAQREARALDLRATEQRRRKMRGRSERERTVLLQRELSEAEQERERLVAELAEARREAEQAERRVQTLPGTRSELEAQRLSIQTRLDELAGADASLKQRRAQAHAQRQELWRNDAQVDADIAMLADAKGKAERSLRSALGNQTAQALQCIRRAVEANPAQFAPYGIHAFGDDDTSGGDHRRRKQQQQQRLFKVYGAIYELVDVDSRFYTALETAAGATLSHVVVDTDETAAHLVRVLQREKAGRVTFIPLNRVSDAVLNRAPPVASQDAIALFGKLRFDARLRKVFMQLFGRTMIARDVKVAALVSAEQNVHCVTLDGDQVNKRGAMTGGFAQASTGRLEAATELNRASAALVDVSRTSAQTKQKVLEVESELSTVLGELQKLEVTKRMLSSDLLAVHREIELQQRLEADLAGVVDAVRERITTLDAGIVLAARQCESVRAEFEAVSSATAARAPVAAGLSVEEEQALAEASAAIQNLREVRLAEVAMRRAQIETRVNALQSELQNNLEKRADELRALVARSGTSASGAFGGGAGATTDRSLASELRAKRELMQNLIDELGEWDRELAVIHKEQDEKTRQAADAEKECERCEDASKTLEEEMSREQETMDTLFNQRSKWTMKKIEAERKIRDLGSLPADWQKYSGGASGGTSSGRLMKQLAGVNAELAQFGHVNKKALDQYMSFAERRDALIQRRTELESGARAIDTMIASLDERKENDILRTFRGVSKNFSEIFATMIPNGKAALVMLRGDEAAASNTATPAVARKRARGQSAAEAGAEDGVEEDALTATSGPLNYTGVAMKVSFHGSETFLLQQLSGGQKSLVAMTLIFAIQRLDPAPFYLFDEIDANLDSTYRAAVAELIKAQAASGTQFVTTTFRPEFVHAADMCFGVTHRNKLSGVERVSKVEALQFIQLDNEG</sequence>
<dbReference type="SUPFAM" id="SSF52540">
    <property type="entry name" value="P-loop containing nucleoside triphosphate hydrolases"/>
    <property type="match status" value="1"/>
</dbReference>
<evidence type="ECO:0000256" key="7">
    <source>
        <dbReference type="ARBA" id="ARBA00023306"/>
    </source>
</evidence>
<feature type="compositionally biased region" description="Basic and acidic residues" evidence="10">
    <location>
        <begin position="954"/>
        <end position="985"/>
    </location>
</feature>
<feature type="region of interest" description="Disordered" evidence="10">
    <location>
        <begin position="544"/>
        <end position="563"/>
    </location>
</feature>
<dbReference type="Gene3D" id="1.20.1060.20">
    <property type="match status" value="1"/>
</dbReference>
<dbReference type="SUPFAM" id="SSF75553">
    <property type="entry name" value="Smc hinge domain"/>
    <property type="match status" value="1"/>
</dbReference>
<dbReference type="GO" id="GO:0051301">
    <property type="term" value="P:cell division"/>
    <property type="evidence" value="ECO:0007669"/>
    <property type="project" value="UniProtKB-KW"/>
</dbReference>
<accession>A0A5J4YXJ7</accession>
<dbReference type="Gene3D" id="3.40.50.300">
    <property type="entry name" value="P-loop containing nucleotide triphosphate hydrolases"/>
    <property type="match status" value="2"/>
</dbReference>
<evidence type="ECO:0000313" key="12">
    <source>
        <dbReference type="EMBL" id="KAA8495602.1"/>
    </source>
</evidence>
<evidence type="ECO:0000259" key="11">
    <source>
        <dbReference type="SMART" id="SM00968"/>
    </source>
</evidence>
<feature type="region of interest" description="Disordered" evidence="10">
    <location>
        <begin position="954"/>
        <end position="986"/>
    </location>
</feature>
<dbReference type="OMA" id="GQKTVCA"/>
<evidence type="ECO:0000256" key="5">
    <source>
        <dbReference type="ARBA" id="ARBA00023054"/>
    </source>
</evidence>
<dbReference type="Pfam" id="PF02463">
    <property type="entry name" value="SMC_N"/>
    <property type="match status" value="1"/>
</dbReference>
<keyword evidence="3" id="KW-0132">Cell division</keyword>
<proteinExistence type="inferred from homology"/>
<comment type="caution">
    <text evidence="12">The sequence shown here is derived from an EMBL/GenBank/DDBJ whole genome shotgun (WGS) entry which is preliminary data.</text>
</comment>
<evidence type="ECO:0000313" key="13">
    <source>
        <dbReference type="Proteomes" id="UP000324585"/>
    </source>
</evidence>
<dbReference type="PANTHER" id="PTHR43977">
    <property type="entry name" value="STRUCTURAL MAINTENANCE OF CHROMOSOMES PROTEIN 3"/>
    <property type="match status" value="1"/>
</dbReference>
<feature type="coiled-coil region" evidence="9">
    <location>
        <begin position="287"/>
        <end position="335"/>
    </location>
</feature>
<dbReference type="InterPro" id="IPR003395">
    <property type="entry name" value="RecF/RecN/SMC_N"/>
</dbReference>
<dbReference type="PIRSF" id="PIRSF005719">
    <property type="entry name" value="SMC"/>
    <property type="match status" value="1"/>
</dbReference>
<gene>
    <name evidence="12" type="ORF">FVE85_1757</name>
</gene>
<evidence type="ECO:0000256" key="8">
    <source>
        <dbReference type="PIRNR" id="PIRNR005719"/>
    </source>
</evidence>
<evidence type="ECO:0000256" key="1">
    <source>
        <dbReference type="ARBA" id="ARBA00004123"/>
    </source>
</evidence>
<dbReference type="GO" id="GO:0005694">
    <property type="term" value="C:chromosome"/>
    <property type="evidence" value="ECO:0007669"/>
    <property type="project" value="InterPro"/>
</dbReference>
<feature type="domain" description="SMC hinge" evidence="11">
    <location>
        <begin position="569"/>
        <end position="684"/>
    </location>
</feature>
<dbReference type="OrthoDB" id="431497at2759"/>
<keyword evidence="13" id="KW-1185">Reference proteome</keyword>
<feature type="coiled-coil region" evidence="9">
    <location>
        <begin position="199"/>
        <end position="226"/>
    </location>
</feature>
<keyword evidence="4" id="KW-0498">Mitosis</keyword>
<evidence type="ECO:0000256" key="9">
    <source>
        <dbReference type="SAM" id="Coils"/>
    </source>
</evidence>
<feature type="coiled-coil region" evidence="9">
    <location>
        <begin position="839"/>
        <end position="888"/>
    </location>
</feature>
<dbReference type="InterPro" id="IPR027417">
    <property type="entry name" value="P-loop_NTPase"/>
</dbReference>
<dbReference type="InterPro" id="IPR041741">
    <property type="entry name" value="SMC3_ABC_euk"/>
</dbReference>
<evidence type="ECO:0000256" key="4">
    <source>
        <dbReference type="ARBA" id="ARBA00022776"/>
    </source>
</evidence>
<dbReference type="Gene3D" id="3.30.70.1620">
    <property type="match status" value="1"/>
</dbReference>
<dbReference type="CDD" id="cd03272">
    <property type="entry name" value="ABC_SMC3_euk"/>
    <property type="match status" value="1"/>
</dbReference>
<dbReference type="Pfam" id="PF06470">
    <property type="entry name" value="SMC_hinge"/>
    <property type="match status" value="1"/>
</dbReference>
<evidence type="ECO:0000256" key="6">
    <source>
        <dbReference type="ARBA" id="ARBA00023242"/>
    </source>
</evidence>
<dbReference type="GO" id="GO:0005524">
    <property type="term" value="F:ATP binding"/>
    <property type="evidence" value="ECO:0007669"/>
    <property type="project" value="InterPro"/>
</dbReference>
<dbReference type="EMBL" id="VRMN01000003">
    <property type="protein sequence ID" value="KAA8495602.1"/>
    <property type="molecule type" value="Genomic_DNA"/>
</dbReference>
<keyword evidence="7" id="KW-0131">Cell cycle</keyword>
<dbReference type="InterPro" id="IPR010935">
    <property type="entry name" value="SMC_hinge"/>
</dbReference>
<feature type="coiled-coil region" evidence="9">
    <location>
        <begin position="365"/>
        <end position="449"/>
    </location>
</feature>
<dbReference type="InterPro" id="IPR024704">
    <property type="entry name" value="SMC"/>
</dbReference>
<comment type="subcellular location">
    <subcellularLocation>
        <location evidence="1 8">Nucleus</location>
    </subcellularLocation>
</comment>
<organism evidence="12 13">
    <name type="scientific">Porphyridium purpureum</name>
    <name type="common">Red alga</name>
    <name type="synonym">Porphyridium cruentum</name>
    <dbReference type="NCBI Taxonomy" id="35688"/>
    <lineage>
        <taxon>Eukaryota</taxon>
        <taxon>Rhodophyta</taxon>
        <taxon>Bangiophyceae</taxon>
        <taxon>Porphyridiales</taxon>
        <taxon>Porphyridiaceae</taxon>
        <taxon>Porphyridium</taxon>
    </lineage>
</organism>
<reference evidence="13" key="1">
    <citation type="journal article" date="2019" name="Nat. Commun.">
        <title>Expansion of phycobilisome linker gene families in mesophilic red algae.</title>
        <authorList>
            <person name="Lee J."/>
            <person name="Kim D."/>
            <person name="Bhattacharya D."/>
            <person name="Yoon H.S."/>
        </authorList>
    </citation>
    <scope>NUCLEOTIDE SEQUENCE [LARGE SCALE GENOMIC DNA]</scope>
    <source>
        <strain evidence="13">CCMP 1328</strain>
    </source>
</reference>
<dbReference type="SMART" id="SM00968">
    <property type="entry name" value="SMC_hinge"/>
    <property type="match status" value="1"/>
</dbReference>
<dbReference type="GO" id="GO:0005634">
    <property type="term" value="C:nucleus"/>
    <property type="evidence" value="ECO:0007669"/>
    <property type="project" value="UniProtKB-SubCell"/>
</dbReference>
<comment type="similarity">
    <text evidence="2">Belongs to the SMC family. SMC3 subfamily.</text>
</comment>
<dbReference type="GO" id="GO:0016887">
    <property type="term" value="F:ATP hydrolysis activity"/>
    <property type="evidence" value="ECO:0007669"/>
    <property type="project" value="InterPro"/>
</dbReference>
<name>A0A5J4YXJ7_PORPP</name>
<keyword evidence="5 9" id="KW-0175">Coiled coil</keyword>
<keyword evidence="6 8" id="KW-0539">Nucleus</keyword>
<evidence type="ECO:0000256" key="10">
    <source>
        <dbReference type="SAM" id="MobiDB-lite"/>
    </source>
</evidence>
<dbReference type="GO" id="GO:0051276">
    <property type="term" value="P:chromosome organization"/>
    <property type="evidence" value="ECO:0007669"/>
    <property type="project" value="InterPro"/>
</dbReference>
<evidence type="ECO:0000256" key="2">
    <source>
        <dbReference type="ARBA" id="ARBA00005917"/>
    </source>
</evidence>